<accession>A0A2P2LMF7</accession>
<dbReference type="EMBL" id="GGEC01038625">
    <property type="protein sequence ID" value="MBX19109.1"/>
    <property type="molecule type" value="Transcribed_RNA"/>
</dbReference>
<dbReference type="AlphaFoldDB" id="A0A2P2LMF7"/>
<organism evidence="1">
    <name type="scientific">Rhizophora mucronata</name>
    <name type="common">Asiatic mangrove</name>
    <dbReference type="NCBI Taxonomy" id="61149"/>
    <lineage>
        <taxon>Eukaryota</taxon>
        <taxon>Viridiplantae</taxon>
        <taxon>Streptophyta</taxon>
        <taxon>Embryophyta</taxon>
        <taxon>Tracheophyta</taxon>
        <taxon>Spermatophyta</taxon>
        <taxon>Magnoliopsida</taxon>
        <taxon>eudicotyledons</taxon>
        <taxon>Gunneridae</taxon>
        <taxon>Pentapetalae</taxon>
        <taxon>rosids</taxon>
        <taxon>fabids</taxon>
        <taxon>Malpighiales</taxon>
        <taxon>Rhizophoraceae</taxon>
        <taxon>Rhizophora</taxon>
    </lineage>
</organism>
<evidence type="ECO:0000313" key="1">
    <source>
        <dbReference type="EMBL" id="MBX19109.1"/>
    </source>
</evidence>
<sequence>MLPVVDTNDQFQGQMKGDIIFEI</sequence>
<protein>
    <submittedName>
        <fullName evidence="1">Uncharacterized protein</fullName>
    </submittedName>
</protein>
<proteinExistence type="predicted"/>
<name>A0A2P2LMF7_RHIMU</name>
<reference evidence="1" key="1">
    <citation type="submission" date="2018-02" db="EMBL/GenBank/DDBJ databases">
        <title>Rhizophora mucronata_Transcriptome.</title>
        <authorList>
            <person name="Meera S.P."/>
            <person name="Sreeshan A."/>
            <person name="Augustine A."/>
        </authorList>
    </citation>
    <scope>NUCLEOTIDE SEQUENCE</scope>
    <source>
        <tissue evidence="1">Leaf</tissue>
    </source>
</reference>